<dbReference type="EMBL" id="CADCUR010000021">
    <property type="protein sequence ID" value="CAA9379603.1"/>
    <property type="molecule type" value="Genomic_DNA"/>
</dbReference>
<keyword evidence="1" id="KW-0472">Membrane</keyword>
<keyword evidence="1" id="KW-0812">Transmembrane</keyword>
<sequence>MDFQNILVAIIISAALLYIGQIVWRKAKAFSPKSSCGAGCGCAGKTKQKM</sequence>
<reference evidence="2" key="1">
    <citation type="submission" date="2020-02" db="EMBL/GenBank/DDBJ databases">
        <authorList>
            <person name="Meier V. D."/>
        </authorList>
    </citation>
    <scope>NUCLEOTIDE SEQUENCE</scope>
    <source>
        <strain evidence="2">AVDCRST_MAG74</strain>
    </source>
</reference>
<evidence type="ECO:0008006" key="3">
    <source>
        <dbReference type="Google" id="ProtNLM"/>
    </source>
</evidence>
<organism evidence="2">
    <name type="scientific">uncultured Pyrinomonadaceae bacterium</name>
    <dbReference type="NCBI Taxonomy" id="2283094"/>
    <lineage>
        <taxon>Bacteria</taxon>
        <taxon>Pseudomonadati</taxon>
        <taxon>Acidobacteriota</taxon>
        <taxon>Blastocatellia</taxon>
        <taxon>Blastocatellales</taxon>
        <taxon>Pyrinomonadaceae</taxon>
        <taxon>environmental samples</taxon>
    </lineage>
</organism>
<feature type="transmembrane region" description="Helical" evidence="1">
    <location>
        <begin position="6"/>
        <end position="24"/>
    </location>
</feature>
<proteinExistence type="predicted"/>
<gene>
    <name evidence="2" type="ORF">AVDCRST_MAG74-263</name>
</gene>
<name>A0A6J4NAY6_9BACT</name>
<protein>
    <recommendedName>
        <fullName evidence="3">FeoB-associated Cys-rich membrane protein</fullName>
    </recommendedName>
</protein>
<evidence type="ECO:0000256" key="1">
    <source>
        <dbReference type="SAM" id="Phobius"/>
    </source>
</evidence>
<dbReference type="Pfam" id="PF12669">
    <property type="entry name" value="FeoB_associated"/>
    <property type="match status" value="1"/>
</dbReference>
<evidence type="ECO:0000313" key="2">
    <source>
        <dbReference type="EMBL" id="CAA9379603.1"/>
    </source>
</evidence>
<dbReference type="AlphaFoldDB" id="A0A6J4NAY6"/>
<accession>A0A6J4NAY6</accession>
<keyword evidence="1" id="KW-1133">Transmembrane helix</keyword>